<keyword evidence="3" id="KW-1185">Reference proteome</keyword>
<evidence type="ECO:0000313" key="3">
    <source>
        <dbReference type="Proteomes" id="UP000824596"/>
    </source>
</evidence>
<gene>
    <name evidence="2" type="ORF">HRG_10080</name>
</gene>
<dbReference type="Gene3D" id="3.40.50.300">
    <property type="entry name" value="P-loop containing nucleotide triphosphate hydrolases"/>
    <property type="match status" value="1"/>
</dbReference>
<evidence type="ECO:0000256" key="1">
    <source>
        <dbReference type="SAM" id="MobiDB-lite"/>
    </source>
</evidence>
<name>A0A9P8MPR4_9HYPO</name>
<organism evidence="2 3">
    <name type="scientific">Hirsutella rhossiliensis</name>
    <dbReference type="NCBI Taxonomy" id="111463"/>
    <lineage>
        <taxon>Eukaryota</taxon>
        <taxon>Fungi</taxon>
        <taxon>Dikarya</taxon>
        <taxon>Ascomycota</taxon>
        <taxon>Pezizomycotina</taxon>
        <taxon>Sordariomycetes</taxon>
        <taxon>Hypocreomycetidae</taxon>
        <taxon>Hypocreales</taxon>
        <taxon>Ophiocordycipitaceae</taxon>
        <taxon>Hirsutella</taxon>
    </lineage>
</organism>
<accession>A0A9P8MPR4</accession>
<sequence length="484" mass="52445">MAAKETCPEVSVFWVYASIAERFRQSFNTIAQDCKIPGYDNPKTDVLLLVKRWLEKKDCGRWLLVIDNTDDMELFFNPRGNKTRTFLLKAANRVFTERPLSQVEVIAHLLGYPAEFSSGSAWAYVNANQLYWAVFRRWRHLRRASGAEATGDAPDETVVVEEAGPRIPLVEAYWHRGELLRGLCLYDYASLVRLKRNGSGSNSPRAAVQHLALFVPWESFLGEEAGDINDIWARARGSLAPRVARLADNVQLLRRSAEDAKRDAKQWAATAEEGGMTAPQAGDEGRGGAKGGGEAYRAGGAGDAARLIDVVRNAAGAGQVTAQSTELLAMTQQLCRFQQSALGSAAELAATVVAEERAGRRVNLPGSELSGAALPRQEEVRAIKSQELAGQLTLNEKQAIALLIVCRQLDRIRRGDEAGGDGGAQLCLFIGGEGGTGMSRVIEALVELLARRDLSSRLLVTATSGTAAARINSITLHSACGLTK</sequence>
<proteinExistence type="predicted"/>
<comment type="caution">
    <text evidence="2">The sequence shown here is derived from an EMBL/GenBank/DDBJ whole genome shotgun (WGS) entry which is preliminary data.</text>
</comment>
<feature type="region of interest" description="Disordered" evidence="1">
    <location>
        <begin position="263"/>
        <end position="294"/>
    </location>
</feature>
<dbReference type="OrthoDB" id="5210233at2759"/>
<dbReference type="EMBL" id="JAIZPD010000014">
    <property type="protein sequence ID" value="KAH0959035.1"/>
    <property type="molecule type" value="Genomic_DNA"/>
</dbReference>
<evidence type="ECO:0000313" key="2">
    <source>
        <dbReference type="EMBL" id="KAH0959035.1"/>
    </source>
</evidence>
<dbReference type="GeneID" id="68359209"/>
<dbReference type="AlphaFoldDB" id="A0A9P8MPR4"/>
<reference evidence="2" key="1">
    <citation type="submission" date="2021-09" db="EMBL/GenBank/DDBJ databases">
        <title>A high-quality genome of the endoparasitic fungus Hirsutella rhossiliensis with a comparison of Hirsutella genomes reveals transposable elements contributing to genome size variation.</title>
        <authorList>
            <person name="Lin R."/>
            <person name="Jiao Y."/>
            <person name="Sun X."/>
            <person name="Ling J."/>
            <person name="Xie B."/>
            <person name="Cheng X."/>
        </authorList>
    </citation>
    <scope>NUCLEOTIDE SEQUENCE</scope>
    <source>
        <strain evidence="2">HR02</strain>
    </source>
</reference>
<protein>
    <submittedName>
        <fullName evidence="2">PIF1 protein</fullName>
    </submittedName>
</protein>
<dbReference type="Proteomes" id="UP000824596">
    <property type="component" value="Unassembled WGS sequence"/>
</dbReference>
<dbReference type="RefSeq" id="XP_044716548.1">
    <property type="nucleotide sequence ID" value="XM_044868551.1"/>
</dbReference>
<dbReference type="InterPro" id="IPR027417">
    <property type="entry name" value="P-loop_NTPase"/>
</dbReference>